<dbReference type="GO" id="GO:0098703">
    <property type="term" value="P:calcium ion import across plasma membrane"/>
    <property type="evidence" value="ECO:0007669"/>
    <property type="project" value="TreeGrafter"/>
</dbReference>
<evidence type="ECO:0000256" key="3">
    <source>
        <dbReference type="ARBA" id="ARBA00022475"/>
    </source>
</evidence>
<feature type="compositionally biased region" description="Polar residues" evidence="17">
    <location>
        <begin position="1853"/>
        <end position="1875"/>
    </location>
</feature>
<feature type="transmembrane region" description="Helical" evidence="18">
    <location>
        <begin position="273"/>
        <end position="293"/>
    </location>
</feature>
<evidence type="ECO:0000256" key="1">
    <source>
        <dbReference type="ARBA" id="ARBA00004651"/>
    </source>
</evidence>
<feature type="transmembrane region" description="Helical" evidence="18">
    <location>
        <begin position="738"/>
        <end position="760"/>
    </location>
</feature>
<keyword evidence="10 18" id="KW-1133">Transmembrane helix</keyword>
<feature type="transmembrane region" description="Helical" evidence="18">
    <location>
        <begin position="222"/>
        <end position="241"/>
    </location>
</feature>
<evidence type="ECO:0000256" key="11">
    <source>
        <dbReference type="ARBA" id="ARBA00023065"/>
    </source>
</evidence>
<name>A0A0J9X796_GEOCN</name>
<dbReference type="STRING" id="1173061.A0A0J9X796"/>
<dbReference type="GO" id="GO:0008331">
    <property type="term" value="F:high voltage-gated calcium channel activity"/>
    <property type="evidence" value="ECO:0007669"/>
    <property type="project" value="TreeGrafter"/>
</dbReference>
<dbReference type="Gene3D" id="1.10.287.70">
    <property type="match status" value="4"/>
</dbReference>
<evidence type="ECO:0000256" key="16">
    <source>
        <dbReference type="ARBA" id="ARBA00067459"/>
    </source>
</evidence>
<keyword evidence="2" id="KW-0813">Transport</keyword>
<dbReference type="Gene3D" id="1.10.238.10">
    <property type="entry name" value="EF-hand"/>
    <property type="match status" value="1"/>
</dbReference>
<dbReference type="GO" id="GO:0005509">
    <property type="term" value="F:calcium ion binding"/>
    <property type="evidence" value="ECO:0007669"/>
    <property type="project" value="InterPro"/>
</dbReference>
<keyword evidence="12 18" id="KW-0472">Membrane</keyword>
<evidence type="ECO:0000256" key="8">
    <source>
        <dbReference type="ARBA" id="ARBA00022837"/>
    </source>
</evidence>
<dbReference type="GO" id="GO:0005891">
    <property type="term" value="C:voltage-gated calcium channel complex"/>
    <property type="evidence" value="ECO:0007669"/>
    <property type="project" value="TreeGrafter"/>
</dbReference>
<dbReference type="OrthoDB" id="416585at2759"/>
<evidence type="ECO:0000256" key="10">
    <source>
        <dbReference type="ARBA" id="ARBA00022989"/>
    </source>
</evidence>
<evidence type="ECO:0000256" key="7">
    <source>
        <dbReference type="ARBA" id="ARBA00022692"/>
    </source>
</evidence>
<comment type="subcellular location">
    <subcellularLocation>
        <location evidence="1">Cell membrane</location>
        <topology evidence="1">Multi-pass membrane protein</topology>
    </subcellularLocation>
</comment>
<feature type="transmembrane region" description="Helical" evidence="18">
    <location>
        <begin position="847"/>
        <end position="869"/>
    </location>
</feature>
<keyword evidence="9" id="KW-0851">Voltage-gated channel</keyword>
<reference evidence="20" key="1">
    <citation type="submission" date="2014-03" db="EMBL/GenBank/DDBJ databases">
        <authorList>
            <person name="Casaregola S."/>
        </authorList>
    </citation>
    <scope>NUCLEOTIDE SEQUENCE [LARGE SCALE GENOMIC DNA]</scope>
    <source>
        <strain evidence="20">CLIB 918</strain>
    </source>
</reference>
<feature type="transmembrane region" description="Helical" evidence="18">
    <location>
        <begin position="1531"/>
        <end position="1552"/>
    </location>
</feature>
<protein>
    <recommendedName>
        <fullName evidence="16">Calcium-channel protein CCH1</fullName>
    </recommendedName>
</protein>
<feature type="transmembrane region" description="Helical" evidence="18">
    <location>
        <begin position="683"/>
        <end position="703"/>
    </location>
</feature>
<keyword evidence="21" id="KW-1185">Reference proteome</keyword>
<gene>
    <name evidence="20" type="ORF">BN980_GECA04s03112g</name>
</gene>
<feature type="transmembrane region" description="Helical" evidence="18">
    <location>
        <begin position="1119"/>
        <end position="1140"/>
    </location>
</feature>
<feature type="transmembrane region" description="Helical" evidence="18">
    <location>
        <begin position="388"/>
        <end position="407"/>
    </location>
</feature>
<feature type="transmembrane region" description="Helical" evidence="18">
    <location>
        <begin position="1080"/>
        <end position="1107"/>
    </location>
</feature>
<feature type="transmembrane region" description="Helical" evidence="18">
    <location>
        <begin position="780"/>
        <end position="797"/>
    </location>
</feature>
<dbReference type="EMBL" id="CCBN010000004">
    <property type="protein sequence ID" value="CDO53029.1"/>
    <property type="molecule type" value="Genomic_DNA"/>
</dbReference>
<dbReference type="Proteomes" id="UP000242525">
    <property type="component" value="Unassembled WGS sequence"/>
</dbReference>
<evidence type="ECO:0000313" key="20">
    <source>
        <dbReference type="EMBL" id="CDO53029.1"/>
    </source>
</evidence>
<keyword evidence="3" id="KW-1003">Cell membrane</keyword>
<keyword evidence="7 18" id="KW-0812">Transmembrane</keyword>
<keyword evidence="13" id="KW-0325">Glycoprotein</keyword>
<feature type="transmembrane region" description="Helical" evidence="18">
    <location>
        <begin position="575"/>
        <end position="602"/>
    </location>
</feature>
<evidence type="ECO:0000256" key="2">
    <source>
        <dbReference type="ARBA" id="ARBA00022448"/>
    </source>
</evidence>
<feature type="transmembrane region" description="Helical" evidence="18">
    <location>
        <begin position="1443"/>
        <end position="1463"/>
    </location>
</feature>
<evidence type="ECO:0000256" key="5">
    <source>
        <dbReference type="ARBA" id="ARBA00022568"/>
    </source>
</evidence>
<dbReference type="PANTHER" id="PTHR45628:SF7">
    <property type="entry name" value="VOLTAGE-DEPENDENT CALCIUM CHANNEL TYPE A SUBUNIT ALPHA-1"/>
    <property type="match status" value="1"/>
</dbReference>
<feature type="transmembrane region" description="Helical" evidence="18">
    <location>
        <begin position="1216"/>
        <end position="1238"/>
    </location>
</feature>
<dbReference type="InterPro" id="IPR005821">
    <property type="entry name" value="Ion_trans_dom"/>
</dbReference>
<feature type="transmembrane region" description="Helical" evidence="18">
    <location>
        <begin position="1501"/>
        <end position="1519"/>
    </location>
</feature>
<evidence type="ECO:0000313" key="21">
    <source>
        <dbReference type="Proteomes" id="UP000242525"/>
    </source>
</evidence>
<feature type="region of interest" description="Disordered" evidence="17">
    <location>
        <begin position="304"/>
        <end position="332"/>
    </location>
</feature>
<dbReference type="PANTHER" id="PTHR45628">
    <property type="entry name" value="VOLTAGE-DEPENDENT CALCIUM CHANNEL TYPE A SUBUNIT ALPHA-1"/>
    <property type="match status" value="1"/>
</dbReference>
<keyword evidence="11" id="KW-0406">Ion transport</keyword>
<evidence type="ECO:0000256" key="13">
    <source>
        <dbReference type="ARBA" id="ARBA00023180"/>
    </source>
</evidence>
<feature type="region of interest" description="Disordered" evidence="17">
    <location>
        <begin position="1847"/>
        <end position="1878"/>
    </location>
</feature>
<evidence type="ECO:0000256" key="17">
    <source>
        <dbReference type="SAM" id="MobiDB-lite"/>
    </source>
</evidence>
<dbReference type="Gene3D" id="1.20.120.350">
    <property type="entry name" value="Voltage-gated potassium channels. Chain C"/>
    <property type="match status" value="2"/>
</dbReference>
<feature type="domain" description="EF-hand" evidence="19">
    <location>
        <begin position="1665"/>
        <end position="1700"/>
    </location>
</feature>
<feature type="compositionally biased region" description="Polar residues" evidence="17">
    <location>
        <begin position="314"/>
        <end position="323"/>
    </location>
</feature>
<feature type="transmembrane region" description="Helical" evidence="18">
    <location>
        <begin position="1475"/>
        <end position="1495"/>
    </location>
</feature>
<evidence type="ECO:0000256" key="9">
    <source>
        <dbReference type="ARBA" id="ARBA00022882"/>
    </source>
</evidence>
<feature type="transmembrane region" description="Helical" evidence="18">
    <location>
        <begin position="1152"/>
        <end position="1172"/>
    </location>
</feature>
<keyword evidence="6" id="KW-0107">Calcium channel</keyword>
<accession>A0A0J9X796</accession>
<keyword evidence="5" id="KW-0109">Calcium transport</keyword>
<feature type="region of interest" description="Disordered" evidence="17">
    <location>
        <begin position="92"/>
        <end position="112"/>
    </location>
</feature>
<evidence type="ECO:0000256" key="15">
    <source>
        <dbReference type="ARBA" id="ARBA00061395"/>
    </source>
</evidence>
<keyword evidence="4" id="KW-0597">Phosphoprotein</keyword>
<dbReference type="PROSITE" id="PS50222">
    <property type="entry name" value="EF_HAND_2"/>
    <property type="match status" value="1"/>
</dbReference>
<feature type="transmembrane region" description="Helical" evidence="18">
    <location>
        <begin position="1327"/>
        <end position="1353"/>
    </location>
</feature>
<feature type="transmembrane region" description="Helical" evidence="18">
    <location>
        <begin position="1623"/>
        <end position="1648"/>
    </location>
</feature>
<proteinExistence type="inferred from homology"/>
<feature type="compositionally biased region" description="Low complexity" evidence="17">
    <location>
        <begin position="103"/>
        <end position="112"/>
    </location>
</feature>
<feature type="transmembrane region" description="Helical" evidence="18">
    <location>
        <begin position="413"/>
        <end position="431"/>
    </location>
</feature>
<evidence type="ECO:0000256" key="4">
    <source>
        <dbReference type="ARBA" id="ARBA00022553"/>
    </source>
</evidence>
<dbReference type="Pfam" id="PF00520">
    <property type="entry name" value="Ion_trans"/>
    <property type="match status" value="4"/>
</dbReference>
<dbReference type="SUPFAM" id="SSF81324">
    <property type="entry name" value="Voltage-gated potassium channels"/>
    <property type="match status" value="3"/>
</dbReference>
<feature type="transmembrane region" description="Helical" evidence="18">
    <location>
        <begin position="709"/>
        <end position="729"/>
    </location>
</feature>
<evidence type="ECO:0000256" key="6">
    <source>
        <dbReference type="ARBA" id="ARBA00022673"/>
    </source>
</evidence>
<evidence type="ECO:0000256" key="18">
    <source>
        <dbReference type="SAM" id="Phobius"/>
    </source>
</evidence>
<comment type="similarity">
    <text evidence="15">Belongs to the calcium channel alpha-1 subunit (TC 1.A.1.11) family.</text>
</comment>
<dbReference type="FunFam" id="1.10.287.70:FF:000093">
    <property type="entry name" value="Calcium channel subunit Cch1"/>
    <property type="match status" value="1"/>
</dbReference>
<evidence type="ECO:0000256" key="14">
    <source>
        <dbReference type="ARBA" id="ARBA00023303"/>
    </source>
</evidence>
<comment type="caution">
    <text evidence="20">The sequence shown here is derived from an EMBL/GenBank/DDBJ whole genome shotgun (WGS) entry which is preliminary data.</text>
</comment>
<evidence type="ECO:0000259" key="19">
    <source>
        <dbReference type="PROSITE" id="PS50222"/>
    </source>
</evidence>
<dbReference type="InterPro" id="IPR027359">
    <property type="entry name" value="Volt_channel_dom_sf"/>
</dbReference>
<keyword evidence="14" id="KW-0407">Ion channel</keyword>
<feature type="transmembrane region" description="Helical" evidence="18">
    <location>
        <begin position="1288"/>
        <end position="1307"/>
    </location>
</feature>
<feature type="transmembrane region" description="Helical" evidence="18">
    <location>
        <begin position="443"/>
        <end position="465"/>
    </location>
</feature>
<dbReference type="InterPro" id="IPR050599">
    <property type="entry name" value="VDCC_alpha-1_subunit"/>
</dbReference>
<sequence>MISLSLEDALGEKGNWLTKKPDPSNVLPDINQEKLNLDFSRPLSQIDSNQQDLEANNGLEIPPEVPPPLSSVKRLSYAVKALSNRITAVRAPDIPPVPKRDNSLSSNPSSFNPTTGLFDKSYARLSNDNSLHPNTYSIPGPSTAYSTLDADTSYQGAAESIYSRESSFYQSDNQSSFYNSTANIVQPQPLPQPEIKLTGKSFKIFGPENKFRLLLYHTLRQVWVKPLLIFLNIFQTVILTIHNARDIFADVSDTTNSVRFSAWYSYYVNWCQLAIYILYTTIVLSKCIAYGVYDDSQRRKLEKAKKDEEESEIGISQPQSEVLPQNPGLRRRQDRKNISVVKSFANLIPDRKGHNSNNMLEHADSLRSTTNYQIAPERAFLRSSWDRVDFVAVISYWISLFMMIGEVDTRNKAFIFRLLSALPILHLLDMTSGTSSILHSLKVAGPLLGNVGVFVGFFWILFSIIGVQSFNFSLMRNCVWADPANSSNTWVNTEQTCGSYMSDGQILPYIDIDGEPFMTAKGFICPQNSRCVTVKNPNDGTISFDNFLQAMEMVFVIMSFNTFTDIMYKVIDSEYLVASLFFIVGSLALGLWLANLFIAVIVSSYKATSEYSGEVNKEDPAAHVAALFSGNNEHIVHICRNIIGRAIHYCRELPLILIAVDIFVQCTANYTSSAQKISSVYKFEIFTTSILGLEILLRLIVYLPNLRLFFSSPMNCIDLALAIITGIILSPPIHNHSILYSWLTFFQIARIYRIIISIYFARDLWARVISNFKPIANITIFYFLITFLVGILACQLLRGVIPQEGDDGVNFFAFQHLANSFLALYVVSTTENWTEIMYTAVESGDSYFARACIAAFFIGWYILSNYVVLNMFVAIITENLDITPDDKRREQVKAYYRDFVTGKKAHNVFQDTTKLLKRIINPNRNTQANYIDNIPLKMLKQERMETFLLSEENSNEPENVSEINEEKNTRSLMKTIGSIARMPFNILIERHKKKKLENPFHDSNEIKEVQGDHPDQILDKFIKKREELHTQRLAYLEKHPRYNKSLNIFIPSHPFRVFCQRIVASSYGERVEGVNPSPMVWYFFSTFMLVATACLVGIAIVVTPLYYKHLIEQYPDEMNWVIVSDMIFCFIFTFESLIKIVADGFYFAPNAYLRSVWGVIDFSVLITLWVNLIQEMHSPTTDARLIKAFKAFRALRLLSFSSQAQQLFHDMIIVGFWKLFSAAIVAIGLLFPFSVWGLNIFRGRLFSCNGDITGSLNQCFGEYVQTPFNWEVLSPQTVIRKYYDFNSFGHSFLILFEIISLEGWVDLLQDVMSITSGFSQPEYYASAYNAIFVVLYNLVGTIFILTLFVSVIIQNYSVIRGSAFMTTDQNLWYELERTLKMARPSKRPAGLVLGSFRYRIYSLVVDPNSRLNKASTINLGILFFVSIVEFYPRITGIQLVRTVSFLFFTFTYCIYVTLRLYAFGVQKFIQRGWDMFAFVVSFSTFIMLMISQFFTEKNANVFLNVQKAFSAGMLILIIPRSRRLDQLLKTCATSASAIGNMLIVWAILYLAYGIAFNQVFGLTRIGPNGTSSINFRTVPRALVLLFRMSCGEGWNQTLDDFLVEYPNCYLDLNGYSDCGSKGYAFTLFISWNILSMYIFANMFVSLVYENFSYVFRTTDIQINRDEIRKFKNKWFEFDPNSTGYIPCDQLYKFLGTLDGYFSINIHEEPWRVRSILFNSRAETNDPYNVDINALNKELRKYPVEHFMARRHQYEKFCQHALYNAVPGKGIAFNKLLLQFPFYKDMKYNDCLKLNDYIMYRNVERIVEDRILQQRMIVGIMTVQAAFRRRIGRIGRMANVSSEDIIPRPRGYSRATTNPFVDQTNENNDGSGTSENMRLMPTRSDIPTIKIDAAY</sequence>
<organism evidence="20 21">
    <name type="scientific">Geotrichum candidum</name>
    <name type="common">Oospora lactis</name>
    <name type="synonym">Dipodascus geotrichum</name>
    <dbReference type="NCBI Taxonomy" id="1173061"/>
    <lineage>
        <taxon>Eukaryota</taxon>
        <taxon>Fungi</taxon>
        <taxon>Dikarya</taxon>
        <taxon>Ascomycota</taxon>
        <taxon>Saccharomycotina</taxon>
        <taxon>Dipodascomycetes</taxon>
        <taxon>Dipodascales</taxon>
        <taxon>Dipodascaceae</taxon>
        <taxon>Geotrichum</taxon>
    </lineage>
</organism>
<keyword evidence="8" id="KW-0106">Calcium</keyword>
<evidence type="ECO:0000256" key="12">
    <source>
        <dbReference type="ARBA" id="ARBA00023136"/>
    </source>
</evidence>
<dbReference type="InterPro" id="IPR002048">
    <property type="entry name" value="EF_hand_dom"/>
</dbReference>